<evidence type="ECO:0000313" key="2">
    <source>
        <dbReference type="Proteomes" id="UP000034531"/>
    </source>
</evidence>
<evidence type="ECO:0000313" key="1">
    <source>
        <dbReference type="EMBL" id="KKR49565.1"/>
    </source>
</evidence>
<feature type="non-terminal residue" evidence="1">
    <location>
        <position position="1"/>
    </location>
</feature>
<dbReference type="AlphaFoldDB" id="A0A0G0TR86"/>
<dbReference type="EMBL" id="LBYI01000024">
    <property type="protein sequence ID" value="KKR49565.1"/>
    <property type="molecule type" value="Genomic_DNA"/>
</dbReference>
<dbReference type="Proteomes" id="UP000034531">
    <property type="component" value="Unassembled WGS sequence"/>
</dbReference>
<sequence>GLDSFYLKETRNTFGHVKSNFASVFDTSTDEF</sequence>
<organism evidence="1 2">
    <name type="scientific">Candidatus Curtissbacteria bacterium GW2011_GWA1_40_16</name>
    <dbReference type="NCBI Taxonomy" id="1618405"/>
    <lineage>
        <taxon>Bacteria</taxon>
        <taxon>Candidatus Curtissiibacteriota</taxon>
    </lineage>
</organism>
<accession>A0A0G0TR86</accession>
<proteinExistence type="predicted"/>
<comment type="caution">
    <text evidence="1">The sequence shown here is derived from an EMBL/GenBank/DDBJ whole genome shotgun (WGS) entry which is preliminary data.</text>
</comment>
<protein>
    <submittedName>
        <fullName evidence="1">Uncharacterized protein</fullName>
    </submittedName>
</protein>
<name>A0A0G0TR86_9BACT</name>
<gene>
    <name evidence="1" type="ORF">UT84_C0024G0016</name>
</gene>
<reference evidence="1 2" key="1">
    <citation type="journal article" date="2015" name="Nature">
        <title>rRNA introns, odd ribosomes, and small enigmatic genomes across a large radiation of phyla.</title>
        <authorList>
            <person name="Brown C.T."/>
            <person name="Hug L.A."/>
            <person name="Thomas B.C."/>
            <person name="Sharon I."/>
            <person name="Castelle C.J."/>
            <person name="Singh A."/>
            <person name="Wilkins M.J."/>
            <person name="Williams K.H."/>
            <person name="Banfield J.F."/>
        </authorList>
    </citation>
    <scope>NUCLEOTIDE SEQUENCE [LARGE SCALE GENOMIC DNA]</scope>
</reference>